<accession>A0A4R2KVR4</accession>
<dbReference type="PIRSF" id="PIRSF005572">
    <property type="entry name" value="NifS"/>
    <property type="match status" value="1"/>
</dbReference>
<gene>
    <name evidence="8" type="ORF">EV214_105133</name>
</gene>
<evidence type="ECO:0000256" key="6">
    <source>
        <dbReference type="ARBA" id="ARBA00050776"/>
    </source>
</evidence>
<dbReference type="GO" id="GO:0006534">
    <property type="term" value="P:cysteine metabolic process"/>
    <property type="evidence" value="ECO:0007669"/>
    <property type="project" value="InterPro"/>
</dbReference>
<dbReference type="EC" id="2.8.1.7" evidence="3"/>
<dbReference type="NCBIfam" id="TIGR01977">
    <property type="entry name" value="am_tr_V_EF2568"/>
    <property type="match status" value="1"/>
</dbReference>
<feature type="domain" description="Aminotransferase class V" evidence="7">
    <location>
        <begin position="2"/>
        <end position="368"/>
    </location>
</feature>
<comment type="similarity">
    <text evidence="2">Belongs to the class-V pyridoxal-phosphate-dependent aminotransferase family. Csd subfamily.</text>
</comment>
<evidence type="ECO:0000256" key="4">
    <source>
        <dbReference type="ARBA" id="ARBA00022679"/>
    </source>
</evidence>
<comment type="catalytic activity">
    <reaction evidence="6">
        <text>(sulfur carrier)-H + L-cysteine = (sulfur carrier)-SH + L-alanine</text>
        <dbReference type="Rhea" id="RHEA:43892"/>
        <dbReference type="Rhea" id="RHEA-COMP:14737"/>
        <dbReference type="Rhea" id="RHEA-COMP:14739"/>
        <dbReference type="ChEBI" id="CHEBI:29917"/>
        <dbReference type="ChEBI" id="CHEBI:35235"/>
        <dbReference type="ChEBI" id="CHEBI:57972"/>
        <dbReference type="ChEBI" id="CHEBI:64428"/>
        <dbReference type="EC" id="2.8.1.7"/>
    </reaction>
</comment>
<dbReference type="OrthoDB" id="9804366at2"/>
<name>A0A4R2KVR4_9FIRM</name>
<keyword evidence="5" id="KW-0663">Pyridoxal phosphate</keyword>
<dbReference type="Proteomes" id="UP000294919">
    <property type="component" value="Unassembled WGS sequence"/>
</dbReference>
<dbReference type="CDD" id="cd06453">
    <property type="entry name" value="SufS_like"/>
    <property type="match status" value="1"/>
</dbReference>
<protein>
    <recommendedName>
        <fullName evidence="3">cysteine desulfurase</fullName>
        <ecNumber evidence="3">2.8.1.7</ecNumber>
    </recommendedName>
</protein>
<evidence type="ECO:0000256" key="5">
    <source>
        <dbReference type="ARBA" id="ARBA00022898"/>
    </source>
</evidence>
<dbReference type="InterPro" id="IPR010970">
    <property type="entry name" value="Cys_dSase_SufS"/>
</dbReference>
<dbReference type="SUPFAM" id="SSF53383">
    <property type="entry name" value="PLP-dependent transferases"/>
    <property type="match status" value="1"/>
</dbReference>
<dbReference type="EMBL" id="SLWV01000005">
    <property type="protein sequence ID" value="TCO78034.1"/>
    <property type="molecule type" value="Genomic_DNA"/>
</dbReference>
<dbReference type="InterPro" id="IPR016454">
    <property type="entry name" value="Cysteine_dSase"/>
</dbReference>
<dbReference type="AlphaFoldDB" id="A0A4R2KVR4"/>
<sequence length="383" mass="41840">MIYLDNAATTYPKPENVYVAMDKCMREYGANPGRSGHKLALEAGRAIHNTRELICKLFNIDNPMQLIFTCNATDSLNLALKGILKPGDHVITTSMEHNSMIRPIVTLEALGVEYTMVQCDVSGMLDPTRIEKEIKANTKLIATTHASNVTGTLMPIEKIGEIAKINDILFLVDAAQTAGVYKIDVEKMNIDLLAAPGHKGLLGPQGTGILYIREGVVLQQMKEGGTGSKSELLTQPEIIPDRYESGTPNTPGIVGLGAGIEFILKEGLDKIQKHEEALTGYMISELQKIEKIRIYGPKDEKKQAAVIAINIGDEDSSEVSYVLDKVFNIAVRAGLHCAPIAHKTIGTFEQGVVRFSLGYFTTKDDIEKAVDALKKICDELEQA</sequence>
<dbReference type="PANTHER" id="PTHR43586:SF4">
    <property type="entry name" value="ISOPENICILLIN N EPIMERASE"/>
    <property type="match status" value="1"/>
</dbReference>
<keyword evidence="4" id="KW-0808">Transferase</keyword>
<reference evidence="8 9" key="1">
    <citation type="submission" date="2019-03" db="EMBL/GenBank/DDBJ databases">
        <title>Genomic Encyclopedia of Type Strains, Phase IV (KMG-IV): sequencing the most valuable type-strain genomes for metagenomic binning, comparative biology and taxonomic classification.</title>
        <authorList>
            <person name="Goeker M."/>
        </authorList>
    </citation>
    <scope>NUCLEOTIDE SEQUENCE [LARGE SCALE GENOMIC DNA]</scope>
    <source>
        <strain evidence="8 9">DSM 102940</strain>
    </source>
</reference>
<evidence type="ECO:0000256" key="3">
    <source>
        <dbReference type="ARBA" id="ARBA00012239"/>
    </source>
</evidence>
<dbReference type="Pfam" id="PF00266">
    <property type="entry name" value="Aminotran_5"/>
    <property type="match status" value="1"/>
</dbReference>
<dbReference type="InterPro" id="IPR010969">
    <property type="entry name" value="Cys_dSase-rel_unknwn_funct"/>
</dbReference>
<dbReference type="InterPro" id="IPR000192">
    <property type="entry name" value="Aminotrans_V_dom"/>
</dbReference>
<dbReference type="InterPro" id="IPR015424">
    <property type="entry name" value="PyrdxlP-dep_Trfase"/>
</dbReference>
<evidence type="ECO:0000259" key="7">
    <source>
        <dbReference type="Pfam" id="PF00266"/>
    </source>
</evidence>
<evidence type="ECO:0000256" key="2">
    <source>
        <dbReference type="ARBA" id="ARBA00010447"/>
    </source>
</evidence>
<dbReference type="RefSeq" id="WP_132243710.1">
    <property type="nucleotide sequence ID" value="NZ_SLWV01000005.1"/>
</dbReference>
<proteinExistence type="inferred from homology"/>
<dbReference type="Gene3D" id="3.40.640.10">
    <property type="entry name" value="Type I PLP-dependent aspartate aminotransferase-like (Major domain)"/>
    <property type="match status" value="1"/>
</dbReference>
<dbReference type="InterPro" id="IPR015422">
    <property type="entry name" value="PyrdxlP-dep_Trfase_small"/>
</dbReference>
<evidence type="ECO:0000256" key="1">
    <source>
        <dbReference type="ARBA" id="ARBA00001933"/>
    </source>
</evidence>
<evidence type="ECO:0000313" key="9">
    <source>
        <dbReference type="Proteomes" id="UP000294919"/>
    </source>
</evidence>
<dbReference type="GO" id="GO:0030170">
    <property type="term" value="F:pyridoxal phosphate binding"/>
    <property type="evidence" value="ECO:0007669"/>
    <property type="project" value="InterPro"/>
</dbReference>
<comment type="cofactor">
    <cofactor evidence="1">
        <name>pyridoxal 5'-phosphate</name>
        <dbReference type="ChEBI" id="CHEBI:597326"/>
    </cofactor>
</comment>
<keyword evidence="9" id="KW-1185">Reference proteome</keyword>
<dbReference type="PANTHER" id="PTHR43586">
    <property type="entry name" value="CYSTEINE DESULFURASE"/>
    <property type="match status" value="1"/>
</dbReference>
<comment type="caution">
    <text evidence="8">The sequence shown here is derived from an EMBL/GenBank/DDBJ whole genome shotgun (WGS) entry which is preliminary data.</text>
</comment>
<dbReference type="Gene3D" id="3.90.1150.10">
    <property type="entry name" value="Aspartate Aminotransferase, domain 1"/>
    <property type="match status" value="1"/>
</dbReference>
<organism evidence="8 9">
    <name type="scientific">Marinisporobacter balticus</name>
    <dbReference type="NCBI Taxonomy" id="2018667"/>
    <lineage>
        <taxon>Bacteria</taxon>
        <taxon>Bacillati</taxon>
        <taxon>Bacillota</taxon>
        <taxon>Clostridia</taxon>
        <taxon>Peptostreptococcales</taxon>
        <taxon>Thermotaleaceae</taxon>
        <taxon>Marinisporobacter</taxon>
    </lineage>
</organism>
<dbReference type="InterPro" id="IPR015421">
    <property type="entry name" value="PyrdxlP-dep_Trfase_major"/>
</dbReference>
<dbReference type="GO" id="GO:0031071">
    <property type="term" value="F:cysteine desulfurase activity"/>
    <property type="evidence" value="ECO:0007669"/>
    <property type="project" value="UniProtKB-EC"/>
</dbReference>
<evidence type="ECO:0000313" key="8">
    <source>
        <dbReference type="EMBL" id="TCO78034.1"/>
    </source>
</evidence>